<reference evidence="8 9" key="1">
    <citation type="journal article" date="2019" name="Front. Microbiol.">
        <title>Thermoanaerosceptrum fracticalcis gen. nov. sp. nov., a Novel Fumarate-Fermenting Microorganism From a Deep Fractured Carbonate Aquifer of the US Great Basin.</title>
        <authorList>
            <person name="Hamilton-Brehm S.D."/>
            <person name="Stewart L.E."/>
            <person name="Zavarin M."/>
            <person name="Caldwell M."/>
            <person name="Lawson P.A."/>
            <person name="Onstott T.C."/>
            <person name="Grzymski J."/>
            <person name="Neveux I."/>
            <person name="Lollar B.S."/>
            <person name="Russell C.E."/>
            <person name="Moser D.P."/>
        </authorList>
    </citation>
    <scope>NUCLEOTIDE SEQUENCE [LARGE SCALE GENOMIC DNA]</scope>
    <source>
        <strain evidence="8 9">DRI-13</strain>
    </source>
</reference>
<organism evidence="8 9">
    <name type="scientific">Thermanaerosceptrum fracticalcis</name>
    <dbReference type="NCBI Taxonomy" id="1712410"/>
    <lineage>
        <taxon>Bacteria</taxon>
        <taxon>Bacillati</taxon>
        <taxon>Bacillota</taxon>
        <taxon>Clostridia</taxon>
        <taxon>Eubacteriales</taxon>
        <taxon>Peptococcaceae</taxon>
        <taxon>Thermanaerosceptrum</taxon>
    </lineage>
</organism>
<dbReference type="EMBL" id="CP045798">
    <property type="protein sequence ID" value="QNB48446.1"/>
    <property type="molecule type" value="Genomic_DNA"/>
</dbReference>
<evidence type="ECO:0000313" key="9">
    <source>
        <dbReference type="Proteomes" id="UP000515847"/>
    </source>
</evidence>
<dbReference type="Gene3D" id="1.10.8.60">
    <property type="match status" value="1"/>
</dbReference>
<dbReference type="PROSITE" id="PS50112">
    <property type="entry name" value="PAS"/>
    <property type="match status" value="1"/>
</dbReference>
<evidence type="ECO:0000259" key="6">
    <source>
        <dbReference type="PROSITE" id="PS50045"/>
    </source>
</evidence>
<dbReference type="GO" id="GO:0005524">
    <property type="term" value="F:ATP binding"/>
    <property type="evidence" value="ECO:0007669"/>
    <property type="project" value="UniProtKB-KW"/>
</dbReference>
<dbReference type="PANTHER" id="PTHR32071:SF57">
    <property type="entry name" value="C4-DICARBOXYLATE TRANSPORT TRANSCRIPTIONAL REGULATORY PROTEIN DCTD"/>
    <property type="match status" value="1"/>
</dbReference>
<dbReference type="Pfam" id="PF00158">
    <property type="entry name" value="Sigma54_activat"/>
    <property type="match status" value="1"/>
</dbReference>
<dbReference type="Proteomes" id="UP000515847">
    <property type="component" value="Chromosome"/>
</dbReference>
<dbReference type="InterPro" id="IPR027417">
    <property type="entry name" value="P-loop_NTPase"/>
</dbReference>
<proteinExistence type="predicted"/>
<dbReference type="CDD" id="cd00130">
    <property type="entry name" value="PAS"/>
    <property type="match status" value="1"/>
</dbReference>
<name>A0A7G6E8P2_THEFR</name>
<dbReference type="InterPro" id="IPR036390">
    <property type="entry name" value="WH_DNA-bd_sf"/>
</dbReference>
<evidence type="ECO:0000259" key="7">
    <source>
        <dbReference type="PROSITE" id="PS50112"/>
    </source>
</evidence>
<gene>
    <name evidence="8" type="ORF">BR63_14290</name>
</gene>
<dbReference type="InterPro" id="IPR036388">
    <property type="entry name" value="WH-like_DNA-bd_sf"/>
</dbReference>
<evidence type="ECO:0000256" key="4">
    <source>
        <dbReference type="ARBA" id="ARBA00023125"/>
    </source>
</evidence>
<evidence type="ECO:0000256" key="5">
    <source>
        <dbReference type="ARBA" id="ARBA00023163"/>
    </source>
</evidence>
<dbReference type="InterPro" id="IPR035965">
    <property type="entry name" value="PAS-like_dom_sf"/>
</dbReference>
<evidence type="ECO:0000256" key="2">
    <source>
        <dbReference type="ARBA" id="ARBA00022840"/>
    </source>
</evidence>
<accession>A0A7G6E8P2</accession>
<dbReference type="SMART" id="SM00382">
    <property type="entry name" value="AAA"/>
    <property type="match status" value="1"/>
</dbReference>
<feature type="domain" description="PAS" evidence="7">
    <location>
        <begin position="208"/>
        <end position="263"/>
    </location>
</feature>
<dbReference type="PANTHER" id="PTHR32071">
    <property type="entry name" value="TRANSCRIPTIONAL REGULATORY PROTEIN"/>
    <property type="match status" value="1"/>
</dbReference>
<dbReference type="InterPro" id="IPR048715">
    <property type="entry name" value="CggR_N"/>
</dbReference>
<dbReference type="PROSITE" id="PS50045">
    <property type="entry name" value="SIGMA54_INTERACT_4"/>
    <property type="match status" value="1"/>
</dbReference>
<dbReference type="InterPro" id="IPR025944">
    <property type="entry name" value="Sigma_54_int_dom_CS"/>
</dbReference>
<dbReference type="InterPro" id="IPR002078">
    <property type="entry name" value="Sigma_54_int"/>
</dbReference>
<evidence type="ECO:0000313" key="8">
    <source>
        <dbReference type="EMBL" id="QNB48446.1"/>
    </source>
</evidence>
<dbReference type="NCBIfam" id="TIGR00229">
    <property type="entry name" value="sensory_box"/>
    <property type="match status" value="1"/>
</dbReference>
<dbReference type="PROSITE" id="PS00676">
    <property type="entry name" value="SIGMA54_INTERACT_2"/>
    <property type="match status" value="1"/>
</dbReference>
<dbReference type="Gene3D" id="3.40.50.300">
    <property type="entry name" value="P-loop containing nucleotide triphosphate hydrolases"/>
    <property type="match status" value="1"/>
</dbReference>
<dbReference type="AlphaFoldDB" id="A0A7G6E8P2"/>
<dbReference type="GO" id="GO:0003677">
    <property type="term" value="F:DNA binding"/>
    <property type="evidence" value="ECO:0007669"/>
    <property type="project" value="UniProtKB-KW"/>
</dbReference>
<dbReference type="SMART" id="SM00091">
    <property type="entry name" value="PAS"/>
    <property type="match status" value="1"/>
</dbReference>
<sequence length="670" mass="75696">MKSITLIAKGKTTCQALLHQLQELLGDRVKLHGYYVDGTLKTTVTGDLVVFSSQIVYEQTKEYLPLNCPVIIARRSINYHDIDKLLDIPAGTGVLLVNDLKSSTLETISLLQALGLHHLDYFPFYPGVEDFPRVKVAVTPGELDLVPDFVEKVIDIKTRNIDMTTLVEILRFLELLDEKANLLSARYIKDILNLIKKAKQMADTNNQMKHQLQTIINTVHDGIIALDQQDKISVFNARAEEIFGLNGAELLGKSLQDEALDKEVVSILRGEKVEGENFVKIKERQVVINNSLIKENDSTMGRVYTLKDVTEIQRLEEELRRKLLGREYYARYTFADIVGKSEPLVYTKELAAKIARSHSPILIQGENGTGKELFAQAIHNASPRKKGPFIAVNFAALPESLLESELFGYNEGAFTGAKKGGMPGLFEQAHGGTIFLDEIGDAPLSFQIRLLRVLEEKEVRRIGGSRVIPVDVRVIAATNKDLKGLIEKGLFRQDLYYRLNVLPLKLPSLRERKEDIMTLVEIFYKRFFKGRPSLKAEEYFKAVRDPFLAYSWPGNIRQLHNVVEYLVNICPDRAPEPQLLPEEIKDFAPEESLNTEKDVFIRNLFTEIAEANKRGEPIGRRSLAEKVGISEGQARQLIEKLRKKGLLKVRRGVKGLELSMEGHRWLGALS</sequence>
<dbReference type="InterPro" id="IPR025943">
    <property type="entry name" value="Sigma_54_int_dom_ATP-bd_2"/>
</dbReference>
<dbReference type="KEGG" id="tfr:BR63_14290"/>
<dbReference type="Pfam" id="PF21715">
    <property type="entry name" value="CggR_N"/>
    <property type="match status" value="1"/>
</dbReference>
<dbReference type="GO" id="GO:0006355">
    <property type="term" value="P:regulation of DNA-templated transcription"/>
    <property type="evidence" value="ECO:0007669"/>
    <property type="project" value="InterPro"/>
</dbReference>
<keyword evidence="3" id="KW-0805">Transcription regulation</keyword>
<dbReference type="Gene3D" id="1.10.10.10">
    <property type="entry name" value="Winged helix-like DNA-binding domain superfamily/Winged helix DNA-binding domain"/>
    <property type="match status" value="1"/>
</dbReference>
<dbReference type="InterPro" id="IPR000014">
    <property type="entry name" value="PAS"/>
</dbReference>
<dbReference type="CDD" id="cd00009">
    <property type="entry name" value="AAA"/>
    <property type="match status" value="1"/>
</dbReference>
<dbReference type="Pfam" id="PF25601">
    <property type="entry name" value="AAA_lid_14"/>
    <property type="match status" value="1"/>
</dbReference>
<keyword evidence="9" id="KW-1185">Reference proteome</keyword>
<dbReference type="PROSITE" id="PS00688">
    <property type="entry name" value="SIGMA54_INTERACT_3"/>
    <property type="match status" value="1"/>
</dbReference>
<keyword evidence="1" id="KW-0547">Nucleotide-binding</keyword>
<keyword evidence="4" id="KW-0238">DNA-binding</keyword>
<dbReference type="InterPro" id="IPR058031">
    <property type="entry name" value="AAA_lid_NorR"/>
</dbReference>
<dbReference type="SUPFAM" id="SSF55785">
    <property type="entry name" value="PYP-like sensor domain (PAS domain)"/>
    <property type="match status" value="1"/>
</dbReference>
<evidence type="ECO:0000256" key="3">
    <source>
        <dbReference type="ARBA" id="ARBA00023015"/>
    </source>
</evidence>
<feature type="domain" description="Sigma-54 factor interaction" evidence="6">
    <location>
        <begin position="337"/>
        <end position="568"/>
    </location>
</feature>
<dbReference type="SUPFAM" id="SSF46785">
    <property type="entry name" value="Winged helix' DNA-binding domain"/>
    <property type="match status" value="1"/>
</dbReference>
<dbReference type="Gene3D" id="3.30.450.20">
    <property type="entry name" value="PAS domain"/>
    <property type="match status" value="1"/>
</dbReference>
<dbReference type="FunFam" id="3.40.50.300:FF:000006">
    <property type="entry name" value="DNA-binding transcriptional regulator NtrC"/>
    <property type="match status" value="1"/>
</dbReference>
<protein>
    <submittedName>
        <fullName evidence="8">PAS domain S-box protein</fullName>
    </submittedName>
</protein>
<keyword evidence="2" id="KW-0067">ATP-binding</keyword>
<dbReference type="SUPFAM" id="SSF52540">
    <property type="entry name" value="P-loop containing nucleoside triphosphate hydrolases"/>
    <property type="match status" value="1"/>
</dbReference>
<dbReference type="Pfam" id="PF00989">
    <property type="entry name" value="PAS"/>
    <property type="match status" value="1"/>
</dbReference>
<dbReference type="InterPro" id="IPR003593">
    <property type="entry name" value="AAA+_ATPase"/>
</dbReference>
<dbReference type="InterPro" id="IPR013767">
    <property type="entry name" value="PAS_fold"/>
</dbReference>
<keyword evidence="5" id="KW-0804">Transcription</keyword>
<dbReference type="OrthoDB" id="9803970at2"/>
<evidence type="ECO:0000256" key="1">
    <source>
        <dbReference type="ARBA" id="ARBA00022741"/>
    </source>
</evidence>